<evidence type="ECO:0000313" key="2">
    <source>
        <dbReference type="Proteomes" id="UP001595916"/>
    </source>
</evidence>
<proteinExistence type="predicted"/>
<organism evidence="1 2">
    <name type="scientific">Filifactor villosus</name>
    <dbReference type="NCBI Taxonomy" id="29374"/>
    <lineage>
        <taxon>Bacteria</taxon>
        <taxon>Bacillati</taxon>
        <taxon>Bacillota</taxon>
        <taxon>Clostridia</taxon>
        <taxon>Peptostreptococcales</taxon>
        <taxon>Filifactoraceae</taxon>
        <taxon>Filifactor</taxon>
    </lineage>
</organism>
<gene>
    <name evidence="1" type="ORF">ACFO4R_11610</name>
</gene>
<dbReference type="RefSeq" id="WP_379789323.1">
    <property type="nucleotide sequence ID" value="NZ_JBHSHL010000060.1"/>
</dbReference>
<protein>
    <submittedName>
        <fullName evidence="1">Uncharacterized protein</fullName>
    </submittedName>
</protein>
<dbReference type="EMBL" id="JBHSHL010000060">
    <property type="protein sequence ID" value="MFC4805690.1"/>
    <property type="molecule type" value="Genomic_DNA"/>
</dbReference>
<keyword evidence="2" id="KW-1185">Reference proteome</keyword>
<evidence type="ECO:0000313" key="1">
    <source>
        <dbReference type="EMBL" id="MFC4805690.1"/>
    </source>
</evidence>
<dbReference type="Proteomes" id="UP001595916">
    <property type="component" value="Unassembled WGS sequence"/>
</dbReference>
<reference evidence="2" key="1">
    <citation type="journal article" date="2019" name="Int. J. Syst. Evol. Microbiol.">
        <title>The Global Catalogue of Microorganisms (GCM) 10K type strain sequencing project: providing services to taxonomists for standard genome sequencing and annotation.</title>
        <authorList>
            <consortium name="The Broad Institute Genomics Platform"/>
            <consortium name="The Broad Institute Genome Sequencing Center for Infectious Disease"/>
            <person name="Wu L."/>
            <person name="Ma J."/>
        </authorList>
    </citation>
    <scope>NUCLEOTIDE SEQUENCE [LARGE SCALE GENOMIC DNA]</scope>
    <source>
        <strain evidence="2">CCUG 46385</strain>
    </source>
</reference>
<accession>A0ABV9QMZ7</accession>
<name>A0ABV9QMZ7_9FIRM</name>
<comment type="caution">
    <text evidence="1">The sequence shown here is derived from an EMBL/GenBank/DDBJ whole genome shotgun (WGS) entry which is preliminary data.</text>
</comment>
<sequence length="72" mass="8260">MRDNEGTKGEKRRVVKDGEEGSITLILLPIFRIMRHCLGIDGLNALNYNPPNCFLDLLYIGNFKRRTVLQVL</sequence>